<keyword evidence="2" id="KW-1185">Reference proteome</keyword>
<evidence type="ECO:0000313" key="2">
    <source>
        <dbReference type="Proteomes" id="UP000187000"/>
    </source>
</evidence>
<reference evidence="1" key="1">
    <citation type="submission" date="2016-10" db="EMBL/GenBank/DDBJ databases">
        <authorList>
            <person name="Wang S."/>
            <person name="Zhu B."/>
        </authorList>
    </citation>
    <scope>NUCLEOTIDE SEQUENCE</scope>
    <source>
        <strain evidence="1">JCM 8580</strain>
    </source>
</reference>
<geneLocation type="plasmid" evidence="1">
    <name>pJCM_8580</name>
</geneLocation>
<dbReference type="EMBL" id="MKXD01000001">
    <property type="protein sequence ID" value="OLR21909.1"/>
    <property type="molecule type" value="Genomic_DNA"/>
</dbReference>
<proteinExistence type="predicted"/>
<keyword evidence="1" id="KW-0614">Plasmid</keyword>
<name>A0ACC8SEE7_9ENTR</name>
<protein>
    <submittedName>
        <fullName evidence="1">Conjugal transfer protein TraX</fullName>
    </submittedName>
</protein>
<dbReference type="Proteomes" id="UP000187000">
    <property type="component" value="Unassembled WGS sequence"/>
</dbReference>
<gene>
    <name evidence="1" type="ORF">BH713_22105</name>
</gene>
<organism evidence="1 2">
    <name type="scientific">Enterobacter kobei</name>
    <dbReference type="NCBI Taxonomy" id="208224"/>
    <lineage>
        <taxon>Bacteria</taxon>
        <taxon>Pseudomonadati</taxon>
        <taxon>Pseudomonadota</taxon>
        <taxon>Gammaproteobacteria</taxon>
        <taxon>Enterobacterales</taxon>
        <taxon>Enterobacteriaceae</taxon>
        <taxon>Enterobacter</taxon>
        <taxon>Enterobacter cloacae complex</taxon>
    </lineage>
</organism>
<sequence length="251" mass="27303">MSLQPLFIKMRNCPGISSPGALDLLKLMALAAMLVDHINTLFLHPPVPELYALGRMAFPLFVLVWAINAGQRPERLQRRANRLWGWALLTQPVFVFAFREQQPWYALNILFVFAAATQLLALRHRHGLPGVTAGTGLLALFVLPLMPASYGIQGIVLSLSLATFFAARTGRIQAFSAAAAVISLIILNGSAHLLSRPLDTLTVAVLPTLVLPVAAVITAGSLQPAGSPRFLPGRFFYVMYVLHLLVLGCFV</sequence>
<evidence type="ECO:0000313" key="1">
    <source>
        <dbReference type="EMBL" id="OLR21909.1"/>
    </source>
</evidence>
<accession>A0ACC8SEE7</accession>
<comment type="caution">
    <text evidence="1">The sequence shown here is derived from an EMBL/GenBank/DDBJ whole genome shotgun (WGS) entry which is preliminary data.</text>
</comment>